<dbReference type="InterPro" id="IPR051533">
    <property type="entry name" value="WaaL-like"/>
</dbReference>
<dbReference type="PANTHER" id="PTHR37422:SF13">
    <property type="entry name" value="LIPOPOLYSACCHARIDE BIOSYNTHESIS PROTEIN PA4999-RELATED"/>
    <property type="match status" value="1"/>
</dbReference>
<feature type="transmembrane region" description="Helical" evidence="1">
    <location>
        <begin position="81"/>
        <end position="100"/>
    </location>
</feature>
<keyword evidence="1" id="KW-0472">Membrane</keyword>
<proteinExistence type="predicted"/>
<protein>
    <recommendedName>
        <fullName evidence="4">O-antigen ligase-like membrane protein</fullName>
    </recommendedName>
</protein>
<keyword evidence="1" id="KW-1133">Transmembrane helix</keyword>
<dbReference type="RefSeq" id="WP_146132021.1">
    <property type="nucleotide sequence ID" value="NZ_PVTM01000021.1"/>
</dbReference>
<keyword evidence="3" id="KW-1185">Reference proteome</keyword>
<dbReference type="PANTHER" id="PTHR37422">
    <property type="entry name" value="TEICHURONIC ACID BIOSYNTHESIS PROTEIN TUAE"/>
    <property type="match status" value="1"/>
</dbReference>
<evidence type="ECO:0008006" key="4">
    <source>
        <dbReference type="Google" id="ProtNLM"/>
    </source>
</evidence>
<gene>
    <name evidence="2" type="ORF">BCL64_12129</name>
</gene>
<feature type="transmembrane region" description="Helical" evidence="1">
    <location>
        <begin position="271"/>
        <end position="290"/>
    </location>
</feature>
<dbReference type="AlphaFoldDB" id="A0A2T0VB15"/>
<feature type="transmembrane region" description="Helical" evidence="1">
    <location>
        <begin position="238"/>
        <end position="259"/>
    </location>
</feature>
<feature type="transmembrane region" description="Helical" evidence="1">
    <location>
        <begin position="352"/>
        <end position="377"/>
    </location>
</feature>
<feature type="transmembrane region" description="Helical" evidence="1">
    <location>
        <begin position="389"/>
        <end position="407"/>
    </location>
</feature>
<feature type="transmembrane region" description="Helical" evidence="1">
    <location>
        <begin position="112"/>
        <end position="132"/>
    </location>
</feature>
<feature type="transmembrane region" description="Helical" evidence="1">
    <location>
        <begin position="188"/>
        <end position="207"/>
    </location>
</feature>
<organism evidence="2 3">
    <name type="scientific">Halomonas ventosae</name>
    <dbReference type="NCBI Taxonomy" id="229007"/>
    <lineage>
        <taxon>Bacteria</taxon>
        <taxon>Pseudomonadati</taxon>
        <taxon>Pseudomonadota</taxon>
        <taxon>Gammaproteobacteria</taxon>
        <taxon>Oceanospirillales</taxon>
        <taxon>Halomonadaceae</taxon>
        <taxon>Halomonas</taxon>
    </lineage>
</organism>
<feature type="transmembrane region" description="Helical" evidence="1">
    <location>
        <begin position="139"/>
        <end position="162"/>
    </location>
</feature>
<feature type="transmembrane region" description="Helical" evidence="1">
    <location>
        <begin position="419"/>
        <end position="435"/>
    </location>
</feature>
<evidence type="ECO:0000313" key="3">
    <source>
        <dbReference type="Proteomes" id="UP000239896"/>
    </source>
</evidence>
<reference evidence="2 3" key="1">
    <citation type="submission" date="2018-03" db="EMBL/GenBank/DDBJ databases">
        <title>Comparative analysis of microorganisms from saline springs in Andes Mountain Range, Colombia.</title>
        <authorList>
            <person name="Rubin E."/>
        </authorList>
    </citation>
    <scope>NUCLEOTIDE SEQUENCE [LARGE SCALE GENOMIC DNA]</scope>
    <source>
        <strain evidence="2 3">USBA 854</strain>
    </source>
</reference>
<comment type="caution">
    <text evidence="2">The sequence shown here is derived from an EMBL/GenBank/DDBJ whole genome shotgun (WGS) entry which is preliminary data.</text>
</comment>
<feature type="transmembrane region" description="Helical" evidence="1">
    <location>
        <begin position="214"/>
        <end position="232"/>
    </location>
</feature>
<evidence type="ECO:0000256" key="1">
    <source>
        <dbReference type="SAM" id="Phobius"/>
    </source>
</evidence>
<dbReference type="Proteomes" id="UP000239896">
    <property type="component" value="Unassembled WGS sequence"/>
</dbReference>
<name>A0A2T0VB15_9GAMM</name>
<dbReference type="EMBL" id="PVTM01000021">
    <property type="protein sequence ID" value="PRY67389.1"/>
    <property type="molecule type" value="Genomic_DNA"/>
</dbReference>
<sequence length="441" mass="48813">MGLHELIGRFGTVSSNQEEAVHIGSMRNALGGWVLAIQIFFVGMLTLPTTFQLQRGVFLAVLVVLAVSFAIRHWRVHRDVLFLWTATMFVGAFGVVWGVLNGSPGALRVSTVYLVWPAVYFLFIGLAHRLFVIHRLETALLVGVVLATIMALIVLMAGVFGFGELVFSLMRFQDAGFGSYSGSIEFRLYNLTTVMYGFPFVIAVLLARRGDWSGWRTVALWLLLGTILVVSVGSGRRMFWLLVLLSPFVVLFFLQLSALRLPALPLMRVGMRFLLVMILILGMSILALGLDPVAVADQFVAAFLGQENSSSIRFEQASALWGAFAESPLLGNGLGSAVEINRSKEMPWAYELWYLSLLMNVGLLGFLVYTSAVVWVLIKGVMIARKDRAFAALFVPLASAMVIFLIMTATNPYMGKFDYLWVIFLPVALINAYLTKREVDA</sequence>
<accession>A0A2T0VB15</accession>
<feature type="transmembrane region" description="Helical" evidence="1">
    <location>
        <begin position="30"/>
        <end position="51"/>
    </location>
</feature>
<evidence type="ECO:0000313" key="2">
    <source>
        <dbReference type="EMBL" id="PRY67389.1"/>
    </source>
</evidence>
<keyword evidence="1" id="KW-0812">Transmembrane</keyword>
<feature type="transmembrane region" description="Helical" evidence="1">
    <location>
        <begin position="57"/>
        <end position="74"/>
    </location>
</feature>